<dbReference type="WBParaSite" id="nRc.2.0.1.t17351-RA">
    <property type="protein sequence ID" value="nRc.2.0.1.t17351-RA"/>
    <property type="gene ID" value="nRc.2.0.1.g17351"/>
</dbReference>
<protein>
    <submittedName>
        <fullName evidence="2">Late endosomal/lysosomal adaptor and MAPK and MTOR activator 4</fullName>
    </submittedName>
</protein>
<organism evidence="1 2">
    <name type="scientific">Romanomermis culicivorax</name>
    <name type="common">Nematode worm</name>
    <dbReference type="NCBI Taxonomy" id="13658"/>
    <lineage>
        <taxon>Eukaryota</taxon>
        <taxon>Metazoa</taxon>
        <taxon>Ecdysozoa</taxon>
        <taxon>Nematoda</taxon>
        <taxon>Enoplea</taxon>
        <taxon>Dorylaimia</taxon>
        <taxon>Mermithida</taxon>
        <taxon>Mermithoidea</taxon>
        <taxon>Mermithidae</taxon>
        <taxon>Romanomermis</taxon>
    </lineage>
</organism>
<accession>A0A915IU25</accession>
<evidence type="ECO:0000313" key="1">
    <source>
        <dbReference type="Proteomes" id="UP000887565"/>
    </source>
</evidence>
<keyword evidence="1" id="KW-1185">Reference proteome</keyword>
<evidence type="ECO:0000313" key="2">
    <source>
        <dbReference type="WBParaSite" id="nRc.2.0.1.t17351-RA"/>
    </source>
</evidence>
<reference evidence="2" key="1">
    <citation type="submission" date="2022-11" db="UniProtKB">
        <authorList>
            <consortium name="WormBaseParasite"/>
        </authorList>
    </citation>
    <scope>IDENTIFICATION</scope>
</reference>
<proteinExistence type="predicted"/>
<name>A0A915IU25_ROMCU</name>
<dbReference type="Proteomes" id="UP000887565">
    <property type="component" value="Unplaced"/>
</dbReference>
<sequence length="75" mass="8457">MKDDGSIVATGGELVNNERLGRRLHAMIKVARAAATGDENTKRMTISFTQYCYVVAVWNKQIIVVKRRPFDMRSA</sequence>
<dbReference type="AlphaFoldDB" id="A0A915IU25"/>